<dbReference type="GO" id="GO:0032259">
    <property type="term" value="P:methylation"/>
    <property type="evidence" value="ECO:0007669"/>
    <property type="project" value="UniProtKB-KW"/>
</dbReference>
<accession>A0A383B3T0</accession>
<dbReference type="AlphaFoldDB" id="A0A383B3T0"/>
<dbReference type="PANTHER" id="PTHR13090">
    <property type="entry name" value="ARGININE-HYDROXYLASE NDUFAF5, MITOCHONDRIAL"/>
    <property type="match status" value="1"/>
</dbReference>
<sequence>SSTHYKICFDHDEWTFKEEIFDLIISNYYLHLSNNFDLLLKNINYSLNNNGFFIATLPGTNTLTELKNSMIEADIEMYGGVYRRFMELYSIEKINYLLKKNNFQNPVIERDTLKFYYNNFYDLLKDLRYMGNSNIYCDRKLTFEKKNYFKKVENIYCKQYSINKKLIAQIEIIYISGWKG</sequence>
<dbReference type="SUPFAM" id="SSF53335">
    <property type="entry name" value="S-adenosyl-L-methionine-dependent methyltransferases"/>
    <property type="match status" value="1"/>
</dbReference>
<dbReference type="Gene3D" id="3.40.50.150">
    <property type="entry name" value="Vaccinia Virus protein VP39"/>
    <property type="match status" value="1"/>
</dbReference>
<gene>
    <name evidence="3" type="ORF">METZ01_LOCUS466902</name>
</gene>
<evidence type="ECO:0000256" key="2">
    <source>
        <dbReference type="ARBA" id="ARBA00022679"/>
    </source>
</evidence>
<dbReference type="Pfam" id="PF13489">
    <property type="entry name" value="Methyltransf_23"/>
    <property type="match status" value="1"/>
</dbReference>
<evidence type="ECO:0000313" key="3">
    <source>
        <dbReference type="EMBL" id="SVE14048.1"/>
    </source>
</evidence>
<dbReference type="InterPro" id="IPR050602">
    <property type="entry name" value="Malonyl-ACP_OMT"/>
</dbReference>
<dbReference type="EMBL" id="UINC01196855">
    <property type="protein sequence ID" value="SVE14048.1"/>
    <property type="molecule type" value="Genomic_DNA"/>
</dbReference>
<keyword evidence="2" id="KW-0808">Transferase</keyword>
<name>A0A383B3T0_9ZZZZ</name>
<reference evidence="3" key="1">
    <citation type="submission" date="2018-05" db="EMBL/GenBank/DDBJ databases">
        <authorList>
            <person name="Lanie J.A."/>
            <person name="Ng W.-L."/>
            <person name="Kazmierczak K.M."/>
            <person name="Andrzejewski T.M."/>
            <person name="Davidsen T.M."/>
            <person name="Wayne K.J."/>
            <person name="Tettelin H."/>
            <person name="Glass J.I."/>
            <person name="Rusch D."/>
            <person name="Podicherti R."/>
            <person name="Tsui H.-C.T."/>
            <person name="Winkler M.E."/>
        </authorList>
    </citation>
    <scope>NUCLEOTIDE SEQUENCE</scope>
</reference>
<feature type="non-terminal residue" evidence="3">
    <location>
        <position position="1"/>
    </location>
</feature>
<protein>
    <recommendedName>
        <fullName evidence="4">Methyltransferase type 11 domain-containing protein</fullName>
    </recommendedName>
</protein>
<organism evidence="3">
    <name type="scientific">marine metagenome</name>
    <dbReference type="NCBI Taxonomy" id="408172"/>
    <lineage>
        <taxon>unclassified sequences</taxon>
        <taxon>metagenomes</taxon>
        <taxon>ecological metagenomes</taxon>
    </lineage>
</organism>
<dbReference type="PANTHER" id="PTHR13090:SF1">
    <property type="entry name" value="ARGININE-HYDROXYLASE NDUFAF5, MITOCHONDRIAL"/>
    <property type="match status" value="1"/>
</dbReference>
<evidence type="ECO:0008006" key="4">
    <source>
        <dbReference type="Google" id="ProtNLM"/>
    </source>
</evidence>
<evidence type="ECO:0000256" key="1">
    <source>
        <dbReference type="ARBA" id="ARBA00022603"/>
    </source>
</evidence>
<dbReference type="InterPro" id="IPR029063">
    <property type="entry name" value="SAM-dependent_MTases_sf"/>
</dbReference>
<proteinExistence type="predicted"/>
<keyword evidence="1" id="KW-0489">Methyltransferase</keyword>
<dbReference type="GO" id="GO:0008168">
    <property type="term" value="F:methyltransferase activity"/>
    <property type="evidence" value="ECO:0007669"/>
    <property type="project" value="UniProtKB-KW"/>
</dbReference>